<dbReference type="Pfam" id="PF06580">
    <property type="entry name" value="His_kinase"/>
    <property type="match status" value="1"/>
</dbReference>
<dbReference type="RefSeq" id="WP_272426834.1">
    <property type="nucleotide sequence ID" value="NZ_JAGTJK010000050.1"/>
</dbReference>
<dbReference type="Pfam" id="PF02518">
    <property type="entry name" value="HATPase_c"/>
    <property type="match status" value="1"/>
</dbReference>
<dbReference type="SUPFAM" id="SSF55874">
    <property type="entry name" value="ATPase domain of HSP90 chaperone/DNA topoisomerase II/histidine kinase"/>
    <property type="match status" value="1"/>
</dbReference>
<feature type="transmembrane region" description="Helical" evidence="1">
    <location>
        <begin position="124"/>
        <end position="146"/>
    </location>
</feature>
<dbReference type="GO" id="GO:0016020">
    <property type="term" value="C:membrane"/>
    <property type="evidence" value="ECO:0007669"/>
    <property type="project" value="InterPro"/>
</dbReference>
<accession>A0A9X4AWI8</accession>
<keyword evidence="1" id="KW-0812">Transmembrane</keyword>
<keyword evidence="1" id="KW-1133">Transmembrane helix</keyword>
<dbReference type="InterPro" id="IPR010559">
    <property type="entry name" value="Sig_transdc_His_kin_internal"/>
</dbReference>
<feature type="transmembrane region" description="Helical" evidence="1">
    <location>
        <begin position="85"/>
        <end position="104"/>
    </location>
</feature>
<dbReference type="AlphaFoldDB" id="A0A9X4AWI8"/>
<keyword evidence="1" id="KW-0472">Membrane</keyword>
<dbReference type="GO" id="GO:0000155">
    <property type="term" value="F:phosphorelay sensor kinase activity"/>
    <property type="evidence" value="ECO:0007669"/>
    <property type="project" value="InterPro"/>
</dbReference>
<dbReference type="Gene3D" id="3.30.565.10">
    <property type="entry name" value="Histidine kinase-like ATPase, C-terminal domain"/>
    <property type="match status" value="1"/>
</dbReference>
<gene>
    <name evidence="3" type="ORF">KEG57_43320</name>
</gene>
<feature type="transmembrane region" description="Helical" evidence="1">
    <location>
        <begin position="53"/>
        <end position="73"/>
    </location>
</feature>
<dbReference type="InterPro" id="IPR003594">
    <property type="entry name" value="HATPase_dom"/>
</dbReference>
<dbReference type="InterPro" id="IPR036890">
    <property type="entry name" value="HATPase_C_sf"/>
</dbReference>
<dbReference type="InterPro" id="IPR050640">
    <property type="entry name" value="Bact_2-comp_sensor_kinase"/>
</dbReference>
<evidence type="ECO:0000259" key="2">
    <source>
        <dbReference type="SMART" id="SM00387"/>
    </source>
</evidence>
<reference evidence="3 4" key="1">
    <citation type="submission" date="2021-04" db="EMBL/GenBank/DDBJ databases">
        <title>Genome analysis of Polyangium sp.</title>
        <authorList>
            <person name="Li Y."/>
            <person name="Wang J."/>
        </authorList>
    </citation>
    <scope>NUCLEOTIDE SEQUENCE [LARGE SCALE GENOMIC DNA]</scope>
    <source>
        <strain evidence="3 4">SDU14</strain>
    </source>
</reference>
<name>A0A9X4AWI8_9BACT</name>
<dbReference type="Proteomes" id="UP001151081">
    <property type="component" value="Unassembled WGS sequence"/>
</dbReference>
<protein>
    <submittedName>
        <fullName evidence="3">Histidine kinase</fullName>
    </submittedName>
</protein>
<sequence length="382" mass="42043">MPELSRGAPSVGASPLDAHFFGWKRFVATTAVVLAILFFPFTPSDRQRDNTNLPFLLVCVPALLLTLSAVFHWATRRRLGSAQTLLVSLAVASIAGIVLVMGTWAVRTLLHVPPPPGRPVTYAIAIRFGVTFGLFMCAIWALAFMYPYATEDARRRALEAEKLKLEADRLRTAGELARLRAQLEPHFLLNTLNAIAGLVTQDPGEARRLLACLGDLLRDALHDADEMQTLGEEIAWLRRYAEILESRHRGTLRFQWDIADRAAQVLMPRLLLQPLVENAVKHGALRRHGGGQVVVRATLRETGDGAPRRLVCTVEDNGPGMPAKPLRSGAFGLHAVRRRLELKYTDAGLQIDSSPDGTRCIVELPCVTTPPRPATRAIPEMA</sequence>
<dbReference type="EMBL" id="JAGTJJ010000052">
    <property type="protein sequence ID" value="MDC3987379.1"/>
    <property type="molecule type" value="Genomic_DNA"/>
</dbReference>
<evidence type="ECO:0000313" key="4">
    <source>
        <dbReference type="Proteomes" id="UP001151081"/>
    </source>
</evidence>
<dbReference type="SMART" id="SM00387">
    <property type="entry name" value="HATPase_c"/>
    <property type="match status" value="1"/>
</dbReference>
<dbReference type="PANTHER" id="PTHR34220">
    <property type="entry name" value="SENSOR HISTIDINE KINASE YPDA"/>
    <property type="match status" value="1"/>
</dbReference>
<keyword evidence="3" id="KW-0418">Kinase</keyword>
<comment type="caution">
    <text evidence="3">The sequence shown here is derived from an EMBL/GenBank/DDBJ whole genome shotgun (WGS) entry which is preliminary data.</text>
</comment>
<dbReference type="PANTHER" id="PTHR34220:SF7">
    <property type="entry name" value="SENSOR HISTIDINE KINASE YPDA"/>
    <property type="match status" value="1"/>
</dbReference>
<feature type="domain" description="Histidine kinase/HSP90-like ATPase" evidence="2">
    <location>
        <begin position="263"/>
        <end position="368"/>
    </location>
</feature>
<feature type="transmembrane region" description="Helical" evidence="1">
    <location>
        <begin position="21"/>
        <end position="41"/>
    </location>
</feature>
<keyword evidence="3" id="KW-0808">Transferase</keyword>
<organism evidence="3 4">
    <name type="scientific">Polyangium jinanense</name>
    <dbReference type="NCBI Taxonomy" id="2829994"/>
    <lineage>
        <taxon>Bacteria</taxon>
        <taxon>Pseudomonadati</taxon>
        <taxon>Myxococcota</taxon>
        <taxon>Polyangia</taxon>
        <taxon>Polyangiales</taxon>
        <taxon>Polyangiaceae</taxon>
        <taxon>Polyangium</taxon>
    </lineage>
</organism>
<evidence type="ECO:0000256" key="1">
    <source>
        <dbReference type="SAM" id="Phobius"/>
    </source>
</evidence>
<proteinExistence type="predicted"/>
<keyword evidence="4" id="KW-1185">Reference proteome</keyword>
<evidence type="ECO:0000313" key="3">
    <source>
        <dbReference type="EMBL" id="MDC3987379.1"/>
    </source>
</evidence>